<gene>
    <name evidence="2 4" type="ORF">BDZ99DRAFT_552647</name>
</gene>
<proteinExistence type="predicted"/>
<dbReference type="OrthoDB" id="10571740at2759"/>
<dbReference type="Proteomes" id="UP000504636">
    <property type="component" value="Unplaced"/>
</dbReference>
<dbReference type="RefSeq" id="XP_033568608.1">
    <property type="nucleotide sequence ID" value="XM_033727070.1"/>
</dbReference>
<keyword evidence="3" id="KW-1185">Reference proteome</keyword>
<accession>A0A6A6Y0V1</accession>
<organism evidence="2">
    <name type="scientific">Mytilinidion resinicola</name>
    <dbReference type="NCBI Taxonomy" id="574789"/>
    <lineage>
        <taxon>Eukaryota</taxon>
        <taxon>Fungi</taxon>
        <taxon>Dikarya</taxon>
        <taxon>Ascomycota</taxon>
        <taxon>Pezizomycotina</taxon>
        <taxon>Dothideomycetes</taxon>
        <taxon>Pleosporomycetidae</taxon>
        <taxon>Mytilinidiales</taxon>
        <taxon>Mytilinidiaceae</taxon>
        <taxon>Mytilinidion</taxon>
    </lineage>
</organism>
<feature type="compositionally biased region" description="Low complexity" evidence="1">
    <location>
        <begin position="86"/>
        <end position="98"/>
    </location>
</feature>
<feature type="compositionally biased region" description="Low complexity" evidence="1">
    <location>
        <begin position="284"/>
        <end position="299"/>
    </location>
</feature>
<feature type="compositionally biased region" description="Low complexity" evidence="1">
    <location>
        <begin position="12"/>
        <end position="26"/>
    </location>
</feature>
<name>A0A6A6Y0V1_9PEZI</name>
<dbReference type="EMBL" id="MU003728">
    <property type="protein sequence ID" value="KAF2801644.1"/>
    <property type="molecule type" value="Genomic_DNA"/>
</dbReference>
<reference evidence="4" key="3">
    <citation type="submission" date="2025-04" db="UniProtKB">
        <authorList>
            <consortium name="RefSeq"/>
        </authorList>
    </citation>
    <scope>IDENTIFICATION</scope>
    <source>
        <strain evidence="4">CBS 304.34</strain>
    </source>
</reference>
<feature type="region of interest" description="Disordered" evidence="1">
    <location>
        <begin position="1"/>
        <end position="98"/>
    </location>
</feature>
<reference evidence="4" key="2">
    <citation type="submission" date="2020-04" db="EMBL/GenBank/DDBJ databases">
        <authorList>
            <consortium name="NCBI Genome Project"/>
        </authorList>
    </citation>
    <scope>NUCLEOTIDE SEQUENCE</scope>
    <source>
        <strain evidence="4">CBS 304.34</strain>
    </source>
</reference>
<protein>
    <submittedName>
        <fullName evidence="2 4">Uncharacterized protein</fullName>
    </submittedName>
</protein>
<sequence length="360" mass="39250">MSNNYGSPNTPGQRGQQNQPSQQSPRLVRGDPKSTQSPGFAATGQAVPSGLAGFTGPPGFEMPPLSITSPPQLHPALGHGGQPHHGASPPAGSSSGLRLGSMEQARQRLNHMIWRPPFADRTVPDWRNNALLCSMVAGLKNAMANTTNCVDHDTEHFRHWQQTSIRYAEVDVEAIAWLVMEQLQMLHDEKVGSRSWHYRSHNFWEEEGEGQDDILQRDRQLNYENRYKVVLTLLAQSKTVCDLVMLKSFVELLVTAPYRMARAYGCTIVVDTAISTQPRAPLQPSTSTSSPPHAPPSGRARGGSGGRAGSGGRNTLSSLQSPPGYRGGRRGGFDGVQEGQKDADDDVFVQARSPHDPYNQ</sequence>
<reference evidence="2 4" key="1">
    <citation type="journal article" date="2020" name="Stud. Mycol.">
        <title>101 Dothideomycetes genomes: a test case for predicting lifestyles and emergence of pathogens.</title>
        <authorList>
            <person name="Haridas S."/>
            <person name="Albert R."/>
            <person name="Binder M."/>
            <person name="Bloem J."/>
            <person name="Labutti K."/>
            <person name="Salamov A."/>
            <person name="Andreopoulos B."/>
            <person name="Baker S."/>
            <person name="Barry K."/>
            <person name="Bills G."/>
            <person name="Bluhm B."/>
            <person name="Cannon C."/>
            <person name="Castanera R."/>
            <person name="Culley D."/>
            <person name="Daum C."/>
            <person name="Ezra D."/>
            <person name="Gonzalez J."/>
            <person name="Henrissat B."/>
            <person name="Kuo A."/>
            <person name="Liang C."/>
            <person name="Lipzen A."/>
            <person name="Lutzoni F."/>
            <person name="Magnuson J."/>
            <person name="Mondo S."/>
            <person name="Nolan M."/>
            <person name="Ohm R."/>
            <person name="Pangilinan J."/>
            <person name="Park H.-J."/>
            <person name="Ramirez L."/>
            <person name="Alfaro M."/>
            <person name="Sun H."/>
            <person name="Tritt A."/>
            <person name="Yoshinaga Y."/>
            <person name="Zwiers L.-H."/>
            <person name="Turgeon B."/>
            <person name="Goodwin S."/>
            <person name="Spatafora J."/>
            <person name="Crous P."/>
            <person name="Grigoriev I."/>
        </authorList>
    </citation>
    <scope>NUCLEOTIDE SEQUENCE</scope>
    <source>
        <strain evidence="2 4">CBS 304.34</strain>
    </source>
</reference>
<dbReference type="GeneID" id="54467963"/>
<evidence type="ECO:0000313" key="2">
    <source>
        <dbReference type="EMBL" id="KAF2801644.1"/>
    </source>
</evidence>
<feature type="compositionally biased region" description="Gly residues" evidence="1">
    <location>
        <begin position="300"/>
        <end position="312"/>
    </location>
</feature>
<feature type="compositionally biased region" description="Polar residues" evidence="1">
    <location>
        <begin position="1"/>
        <end position="11"/>
    </location>
</feature>
<evidence type="ECO:0000313" key="3">
    <source>
        <dbReference type="Proteomes" id="UP000504636"/>
    </source>
</evidence>
<feature type="region of interest" description="Disordered" evidence="1">
    <location>
        <begin position="278"/>
        <end position="360"/>
    </location>
</feature>
<evidence type="ECO:0000313" key="4">
    <source>
        <dbReference type="RefSeq" id="XP_033568608.1"/>
    </source>
</evidence>
<evidence type="ECO:0000256" key="1">
    <source>
        <dbReference type="SAM" id="MobiDB-lite"/>
    </source>
</evidence>
<dbReference type="AlphaFoldDB" id="A0A6A6Y0V1"/>